<evidence type="ECO:0000313" key="2">
    <source>
        <dbReference type="Proteomes" id="UP000249789"/>
    </source>
</evidence>
<accession>A0A8G1RNJ7</accession>
<dbReference type="EMBL" id="KZ824666">
    <property type="protein sequence ID" value="RAK74666.1"/>
    <property type="molecule type" value="Genomic_DNA"/>
</dbReference>
<proteinExistence type="predicted"/>
<dbReference type="GeneID" id="63866134"/>
<keyword evidence="2" id="KW-1185">Reference proteome</keyword>
<dbReference type="RefSeq" id="XP_040798676.1">
    <property type="nucleotide sequence ID" value="XM_040948801.1"/>
</dbReference>
<dbReference type="AlphaFoldDB" id="A0A8G1RNJ7"/>
<organism evidence="1 2">
    <name type="scientific">Aspergillus fijiensis CBS 313.89</name>
    <dbReference type="NCBI Taxonomy" id="1448319"/>
    <lineage>
        <taxon>Eukaryota</taxon>
        <taxon>Fungi</taxon>
        <taxon>Dikarya</taxon>
        <taxon>Ascomycota</taxon>
        <taxon>Pezizomycotina</taxon>
        <taxon>Eurotiomycetes</taxon>
        <taxon>Eurotiomycetidae</taxon>
        <taxon>Eurotiales</taxon>
        <taxon>Aspergillaceae</taxon>
        <taxon>Aspergillus</taxon>
    </lineage>
</organism>
<gene>
    <name evidence="1" type="ORF">BO72DRAFT_498882</name>
</gene>
<dbReference type="VEuPathDB" id="FungiDB:BO72DRAFT_498882"/>
<dbReference type="OrthoDB" id="5596991at2759"/>
<evidence type="ECO:0000313" key="1">
    <source>
        <dbReference type="EMBL" id="RAK74666.1"/>
    </source>
</evidence>
<sequence length="285" mass="31561">MVDQTGQLAAAPGVRARPDLPCAALFDRTADVDYAADRSGLRVRPTAVGHRIARALSRSTYGRSRSSWKHFCDISWSQQINSHATLANHIPAPMLLRPALATDQRVIPVERRYTTSMFSRPRPEMITTIQAGKSGLKKGHVLGALSKEMKSDRALSNIIMRKVDIVVTTPLNLPKMLRGSSTLNSSSLCFTPRGREAWNNSAFERLINKGYNVCSLNLHYRSQKAMYDATSKIFYDGKVESHGLPRGLGGHLTASRITRTGGMTSLRDGRRVRFSTHETTRPLGD</sequence>
<dbReference type="Proteomes" id="UP000249789">
    <property type="component" value="Unassembled WGS sequence"/>
</dbReference>
<name>A0A8G1RNJ7_9EURO</name>
<protein>
    <submittedName>
        <fullName evidence="1">Uncharacterized protein</fullName>
    </submittedName>
</protein>
<reference evidence="1 2" key="1">
    <citation type="submission" date="2018-02" db="EMBL/GenBank/DDBJ databases">
        <title>The genomes of Aspergillus section Nigri reveals drivers in fungal speciation.</title>
        <authorList>
            <consortium name="DOE Joint Genome Institute"/>
            <person name="Vesth T.C."/>
            <person name="Nybo J."/>
            <person name="Theobald S."/>
            <person name="Brandl J."/>
            <person name="Frisvad J.C."/>
            <person name="Nielsen K.F."/>
            <person name="Lyhne E.K."/>
            <person name="Kogle M.E."/>
            <person name="Kuo A."/>
            <person name="Riley R."/>
            <person name="Clum A."/>
            <person name="Nolan M."/>
            <person name="Lipzen A."/>
            <person name="Salamov A."/>
            <person name="Henrissat B."/>
            <person name="Wiebenga A."/>
            <person name="De vries R.P."/>
            <person name="Grigoriev I.V."/>
            <person name="Mortensen U.H."/>
            <person name="Andersen M.R."/>
            <person name="Baker S.E."/>
        </authorList>
    </citation>
    <scope>NUCLEOTIDE SEQUENCE [LARGE SCALE GENOMIC DNA]</scope>
    <source>
        <strain evidence="1 2">CBS 313.89</strain>
    </source>
</reference>